<proteinExistence type="predicted"/>
<protein>
    <recommendedName>
        <fullName evidence="3">Copper-fist domain-containing protein</fullName>
    </recommendedName>
</protein>
<evidence type="ECO:0000313" key="1">
    <source>
        <dbReference type="EMBL" id="KAH6594666.1"/>
    </source>
</evidence>
<sequence>MAYIKRPSTPCACMESFDSPSALKCIHCKRQERHDIMARRLVGSLNLEIPLSPSYSRTISSLTDLTTDGNTCEALASEDFIDDIWSGYKGQDIDMSNHLAVDRDDDGDGCALYTTRSTGISRRYTSMSDKTMATVREVCDSLSRCSIRDRSTYWRDLEMRHSLGTEPGRGHGSDISNQQANNPYRHSSYCECRGSGIGCECALFCKCDI</sequence>
<gene>
    <name evidence="1" type="ORF">BASA50_006344</name>
</gene>
<accession>A0ABQ8F9W3</accession>
<dbReference type="EMBL" id="JAFCIX010000330">
    <property type="protein sequence ID" value="KAH6594666.1"/>
    <property type="molecule type" value="Genomic_DNA"/>
</dbReference>
<organism evidence="1 2">
    <name type="scientific">Batrachochytrium salamandrivorans</name>
    <dbReference type="NCBI Taxonomy" id="1357716"/>
    <lineage>
        <taxon>Eukaryota</taxon>
        <taxon>Fungi</taxon>
        <taxon>Fungi incertae sedis</taxon>
        <taxon>Chytridiomycota</taxon>
        <taxon>Chytridiomycota incertae sedis</taxon>
        <taxon>Chytridiomycetes</taxon>
        <taxon>Rhizophydiales</taxon>
        <taxon>Rhizophydiales incertae sedis</taxon>
        <taxon>Batrachochytrium</taxon>
    </lineage>
</organism>
<comment type="caution">
    <text evidence="1">The sequence shown here is derived from an EMBL/GenBank/DDBJ whole genome shotgun (WGS) entry which is preliminary data.</text>
</comment>
<reference evidence="1 2" key="1">
    <citation type="submission" date="2021-02" db="EMBL/GenBank/DDBJ databases">
        <title>Variation within the Batrachochytrium salamandrivorans European outbreak.</title>
        <authorList>
            <person name="Kelly M."/>
            <person name="Pasmans F."/>
            <person name="Shea T.P."/>
            <person name="Munoz J.F."/>
            <person name="Carranza S."/>
            <person name="Cuomo C.A."/>
            <person name="Martel A."/>
        </authorList>
    </citation>
    <scope>NUCLEOTIDE SEQUENCE [LARGE SCALE GENOMIC DNA]</scope>
    <source>
        <strain evidence="1 2">AMFP18/2</strain>
    </source>
</reference>
<name>A0ABQ8F9W3_9FUNG</name>
<evidence type="ECO:0008006" key="3">
    <source>
        <dbReference type="Google" id="ProtNLM"/>
    </source>
</evidence>
<evidence type="ECO:0000313" key="2">
    <source>
        <dbReference type="Proteomes" id="UP001648503"/>
    </source>
</evidence>
<keyword evidence="2" id="KW-1185">Reference proteome</keyword>
<dbReference type="Proteomes" id="UP001648503">
    <property type="component" value="Unassembled WGS sequence"/>
</dbReference>